<dbReference type="Proteomes" id="UP000650467">
    <property type="component" value="Unassembled WGS sequence"/>
</dbReference>
<dbReference type="InterPro" id="IPR052523">
    <property type="entry name" value="Trichothecene_AcTrans"/>
</dbReference>
<dbReference type="PANTHER" id="PTHR42791:SF1">
    <property type="entry name" value="N-ACETYLTRANSFERASE DOMAIN-CONTAINING PROTEIN"/>
    <property type="match status" value="1"/>
</dbReference>
<protein>
    <recommendedName>
        <fullName evidence="1">N-acetyltransferase domain-containing protein</fullName>
    </recommendedName>
</protein>
<dbReference type="CDD" id="cd04301">
    <property type="entry name" value="NAT_SF"/>
    <property type="match status" value="1"/>
</dbReference>
<dbReference type="EMBL" id="JAEHOC010000003">
    <property type="protein sequence ID" value="KAG2443471.1"/>
    <property type="molecule type" value="Genomic_DNA"/>
</dbReference>
<keyword evidence="3" id="KW-1185">Reference proteome</keyword>
<comment type="caution">
    <text evidence="2">The sequence shown here is derived from an EMBL/GenBank/DDBJ whole genome shotgun (WGS) entry which is preliminary data.</text>
</comment>
<dbReference type="InterPro" id="IPR000182">
    <property type="entry name" value="GNAT_dom"/>
</dbReference>
<sequence>MLRAAVAGPAHSAPLSLQHRVDAATKTVAHAAAGLARPASPPPSAAAPAALDTAQPAILTLKESDAGALDRASVCFGRSMQTDPTMTYATGGRCPQRVAALFTQVAAMCMRGARDRATTWLLETPGQQPSGGSDSADSVCIACEYPSAYPSDWELLRAGLLRVLLACPGWGAVRALLSLLSQFETAKAQFKKENHTFLYIACYGTAPELQGRGLGSQLMQRVLQHADAKNLPVYLEASSAASAAFYRRHGFLDIKQVRADPGAPDIYIMARPRAAQQQGQEGPQGPQ</sequence>
<reference evidence="2" key="1">
    <citation type="journal article" date="2020" name="bioRxiv">
        <title>Comparative genomics of Chlamydomonas.</title>
        <authorList>
            <person name="Craig R.J."/>
            <person name="Hasan A.R."/>
            <person name="Ness R.W."/>
            <person name="Keightley P.D."/>
        </authorList>
    </citation>
    <scope>NUCLEOTIDE SEQUENCE</scope>
    <source>
        <strain evidence="2">SAG 7.73</strain>
    </source>
</reference>
<evidence type="ECO:0000259" key="1">
    <source>
        <dbReference type="PROSITE" id="PS51186"/>
    </source>
</evidence>
<gene>
    <name evidence="2" type="ORF">HXX76_001826</name>
</gene>
<dbReference type="Gene3D" id="3.40.630.30">
    <property type="match status" value="1"/>
</dbReference>
<organism evidence="2 3">
    <name type="scientific">Chlamydomonas incerta</name>
    <dbReference type="NCBI Taxonomy" id="51695"/>
    <lineage>
        <taxon>Eukaryota</taxon>
        <taxon>Viridiplantae</taxon>
        <taxon>Chlorophyta</taxon>
        <taxon>core chlorophytes</taxon>
        <taxon>Chlorophyceae</taxon>
        <taxon>CS clade</taxon>
        <taxon>Chlamydomonadales</taxon>
        <taxon>Chlamydomonadaceae</taxon>
        <taxon>Chlamydomonas</taxon>
    </lineage>
</organism>
<dbReference type="SUPFAM" id="SSF55729">
    <property type="entry name" value="Acyl-CoA N-acyltransferases (Nat)"/>
    <property type="match status" value="1"/>
</dbReference>
<dbReference type="GO" id="GO:0016747">
    <property type="term" value="F:acyltransferase activity, transferring groups other than amino-acyl groups"/>
    <property type="evidence" value="ECO:0007669"/>
    <property type="project" value="InterPro"/>
</dbReference>
<dbReference type="AlphaFoldDB" id="A0A835WA09"/>
<dbReference type="PANTHER" id="PTHR42791">
    <property type="entry name" value="GNAT FAMILY ACETYLTRANSFERASE"/>
    <property type="match status" value="1"/>
</dbReference>
<dbReference type="InterPro" id="IPR016181">
    <property type="entry name" value="Acyl_CoA_acyltransferase"/>
</dbReference>
<evidence type="ECO:0000313" key="2">
    <source>
        <dbReference type="EMBL" id="KAG2443471.1"/>
    </source>
</evidence>
<dbReference type="Pfam" id="PF00583">
    <property type="entry name" value="Acetyltransf_1"/>
    <property type="match status" value="1"/>
</dbReference>
<dbReference type="OrthoDB" id="528817at2759"/>
<feature type="domain" description="N-acetyltransferase" evidence="1">
    <location>
        <begin position="143"/>
        <end position="274"/>
    </location>
</feature>
<accession>A0A835WA09</accession>
<name>A0A835WA09_CHLIN</name>
<dbReference type="PROSITE" id="PS51186">
    <property type="entry name" value="GNAT"/>
    <property type="match status" value="1"/>
</dbReference>
<proteinExistence type="predicted"/>
<evidence type="ECO:0000313" key="3">
    <source>
        <dbReference type="Proteomes" id="UP000650467"/>
    </source>
</evidence>